<protein>
    <recommendedName>
        <fullName evidence="4">HEAT repeat protein</fullName>
    </recommendedName>
</protein>
<evidence type="ECO:0000256" key="1">
    <source>
        <dbReference type="SAM" id="MobiDB-lite"/>
    </source>
</evidence>
<dbReference type="Pfam" id="PF13646">
    <property type="entry name" value="HEAT_2"/>
    <property type="match status" value="1"/>
</dbReference>
<sequence>MTGAIACSTVLAAQLAVGGLGLFDCLKAKHDRDDHRYDGPGCCRSCLSEYREVQGLLVVMQRHPSWKERDDAAHDLRDFDWRCHPDLAPTLASAMLGDCHEEVREEAAETLARLAPRDGMAHLALRQAAHSDPDHATRKWARRALDRLDDRCLTDCPICGPVTPVEPTGFASPVPTGYDVEVEVLPPARGPRIHGDVPFDLSLPLEERSEWSTPAPALPGGVDPVDPGPQPGLLPPALAPPDGPIEILPPAEPPPPVPPAVSPFGASRDRAGPVTRALSRAGGPTRPFAVGRPR</sequence>
<dbReference type="Proteomes" id="UP000317835">
    <property type="component" value="Chromosome"/>
</dbReference>
<evidence type="ECO:0008006" key="4">
    <source>
        <dbReference type="Google" id="ProtNLM"/>
    </source>
</evidence>
<organism evidence="2 3">
    <name type="scientific">Tautonia plasticadhaerens</name>
    <dbReference type="NCBI Taxonomy" id="2527974"/>
    <lineage>
        <taxon>Bacteria</taxon>
        <taxon>Pseudomonadati</taxon>
        <taxon>Planctomycetota</taxon>
        <taxon>Planctomycetia</taxon>
        <taxon>Isosphaerales</taxon>
        <taxon>Isosphaeraceae</taxon>
        <taxon>Tautonia</taxon>
    </lineage>
</organism>
<feature type="region of interest" description="Disordered" evidence="1">
    <location>
        <begin position="211"/>
        <end position="294"/>
    </location>
</feature>
<evidence type="ECO:0000313" key="2">
    <source>
        <dbReference type="EMBL" id="QDV38579.1"/>
    </source>
</evidence>
<proteinExistence type="predicted"/>
<dbReference type="InterPro" id="IPR016024">
    <property type="entry name" value="ARM-type_fold"/>
</dbReference>
<keyword evidence="3" id="KW-1185">Reference proteome</keyword>
<feature type="compositionally biased region" description="Pro residues" evidence="1">
    <location>
        <begin position="250"/>
        <end position="261"/>
    </location>
</feature>
<name>A0A518HCK2_9BACT</name>
<gene>
    <name evidence="2" type="ORF">ElP_65340</name>
</gene>
<dbReference type="InterPro" id="IPR011989">
    <property type="entry name" value="ARM-like"/>
</dbReference>
<dbReference type="Gene3D" id="1.25.10.10">
    <property type="entry name" value="Leucine-rich Repeat Variant"/>
    <property type="match status" value="1"/>
</dbReference>
<feature type="compositionally biased region" description="Pro residues" evidence="1">
    <location>
        <begin position="226"/>
        <end position="243"/>
    </location>
</feature>
<evidence type="ECO:0000313" key="3">
    <source>
        <dbReference type="Proteomes" id="UP000317835"/>
    </source>
</evidence>
<dbReference type="SUPFAM" id="SSF48371">
    <property type="entry name" value="ARM repeat"/>
    <property type="match status" value="1"/>
</dbReference>
<accession>A0A518HCK2</accession>
<dbReference type="AlphaFoldDB" id="A0A518HCK2"/>
<dbReference type="RefSeq" id="WP_145277190.1">
    <property type="nucleotide sequence ID" value="NZ_CP036426.1"/>
</dbReference>
<reference evidence="2 3" key="1">
    <citation type="submission" date="2019-02" db="EMBL/GenBank/DDBJ databases">
        <title>Deep-cultivation of Planctomycetes and their phenomic and genomic characterization uncovers novel biology.</title>
        <authorList>
            <person name="Wiegand S."/>
            <person name="Jogler M."/>
            <person name="Boedeker C."/>
            <person name="Pinto D."/>
            <person name="Vollmers J."/>
            <person name="Rivas-Marin E."/>
            <person name="Kohn T."/>
            <person name="Peeters S.H."/>
            <person name="Heuer A."/>
            <person name="Rast P."/>
            <person name="Oberbeckmann S."/>
            <person name="Bunk B."/>
            <person name="Jeske O."/>
            <person name="Meyerdierks A."/>
            <person name="Storesund J.E."/>
            <person name="Kallscheuer N."/>
            <person name="Luecker S."/>
            <person name="Lage O.M."/>
            <person name="Pohl T."/>
            <person name="Merkel B.J."/>
            <person name="Hornburger P."/>
            <person name="Mueller R.-W."/>
            <person name="Bruemmer F."/>
            <person name="Labrenz M."/>
            <person name="Spormann A.M."/>
            <person name="Op den Camp H."/>
            <person name="Overmann J."/>
            <person name="Amann R."/>
            <person name="Jetten M.S.M."/>
            <person name="Mascher T."/>
            <person name="Medema M.H."/>
            <person name="Devos D.P."/>
            <person name="Kaster A.-K."/>
            <person name="Ovreas L."/>
            <person name="Rohde M."/>
            <person name="Galperin M.Y."/>
            <person name="Jogler C."/>
        </authorList>
    </citation>
    <scope>NUCLEOTIDE SEQUENCE [LARGE SCALE GENOMIC DNA]</scope>
    <source>
        <strain evidence="2 3">ElP</strain>
    </source>
</reference>
<dbReference type="OrthoDB" id="286228at2"/>
<dbReference type="EMBL" id="CP036426">
    <property type="protein sequence ID" value="QDV38579.1"/>
    <property type="molecule type" value="Genomic_DNA"/>
</dbReference>
<dbReference type="KEGG" id="tpla:ElP_65340"/>